<dbReference type="Gene3D" id="3.90.930.1">
    <property type="match status" value="1"/>
</dbReference>
<reference evidence="2" key="1">
    <citation type="journal article" date="2019" name="Int. J. Syst. Evol. Microbiol.">
        <title>The Global Catalogue of Microorganisms (GCM) 10K type strain sequencing project: providing services to taxonomists for standard genome sequencing and annotation.</title>
        <authorList>
            <consortium name="The Broad Institute Genomics Platform"/>
            <consortium name="The Broad Institute Genome Sequencing Center for Infectious Disease"/>
            <person name="Wu L."/>
            <person name="Ma J."/>
        </authorList>
    </citation>
    <scope>NUCLEOTIDE SEQUENCE [LARGE SCALE GENOMIC DNA]</scope>
    <source>
        <strain evidence="2">KCTC 23299</strain>
    </source>
</reference>
<name>A0ABW6A1F4_9BACT</name>
<protein>
    <recommendedName>
        <fullName evidence="3">YD repeat-containing protein</fullName>
    </recommendedName>
</protein>
<sequence>MNRIFLTVLLAGIFFLEGCIKTPVSSPQVLLTKWTYVGTGTRKYDYDSERRLTFSTYIPVKGAGSTFHYSDFNTSGAPMYYYFSHASDPANIIHYRPEYDESGRLSIVNIYDAANNLTEYKKYNYLPGQVVQHTYAATGILTTEIRHYVNAAGNITTSDFYNGSGTLQQRRTYSLFDDKKSVKSLLPAVEGRDSYSENNYQAYTIFDGFTGITHSYTCAYAYNARDFVTRQTITNSTTGSVSVQTFDYVITP</sequence>
<organism evidence="1 2">
    <name type="scientific">Terrimonas rubra</name>
    <dbReference type="NCBI Taxonomy" id="1035890"/>
    <lineage>
        <taxon>Bacteria</taxon>
        <taxon>Pseudomonadati</taxon>
        <taxon>Bacteroidota</taxon>
        <taxon>Chitinophagia</taxon>
        <taxon>Chitinophagales</taxon>
        <taxon>Chitinophagaceae</taxon>
        <taxon>Terrimonas</taxon>
    </lineage>
</organism>
<evidence type="ECO:0000313" key="1">
    <source>
        <dbReference type="EMBL" id="MFD2919087.1"/>
    </source>
</evidence>
<evidence type="ECO:0000313" key="2">
    <source>
        <dbReference type="Proteomes" id="UP001597511"/>
    </source>
</evidence>
<dbReference type="EMBL" id="JBHUOZ010000001">
    <property type="protein sequence ID" value="MFD2919087.1"/>
    <property type="molecule type" value="Genomic_DNA"/>
</dbReference>
<dbReference type="RefSeq" id="WP_386095930.1">
    <property type="nucleotide sequence ID" value="NZ_JBHUOZ010000001.1"/>
</dbReference>
<comment type="caution">
    <text evidence="1">The sequence shown here is derived from an EMBL/GenBank/DDBJ whole genome shotgun (WGS) entry which is preliminary data.</text>
</comment>
<gene>
    <name evidence="1" type="ORF">ACFS6H_05135</name>
</gene>
<proteinExistence type="predicted"/>
<keyword evidence="2" id="KW-1185">Reference proteome</keyword>
<accession>A0ABW6A1F4</accession>
<evidence type="ECO:0008006" key="3">
    <source>
        <dbReference type="Google" id="ProtNLM"/>
    </source>
</evidence>
<dbReference type="Proteomes" id="UP001597511">
    <property type="component" value="Unassembled WGS sequence"/>
</dbReference>